<feature type="domain" description="LOB" evidence="3">
    <location>
        <begin position="73"/>
        <end position="179"/>
    </location>
</feature>
<evidence type="ECO:0000256" key="2">
    <source>
        <dbReference type="SAM" id="MobiDB-lite"/>
    </source>
</evidence>
<dbReference type="EMBL" id="AP019297">
    <property type="protein sequence ID" value="BBG95170.1"/>
    <property type="molecule type" value="Genomic_DNA"/>
</dbReference>
<dbReference type="InterPro" id="IPR004883">
    <property type="entry name" value="LOB"/>
</dbReference>
<organism evidence="4">
    <name type="scientific">Prunus dulcis</name>
    <name type="common">Almond</name>
    <name type="synonym">Amygdalus dulcis</name>
    <dbReference type="NCBI Taxonomy" id="3755"/>
    <lineage>
        <taxon>Eukaryota</taxon>
        <taxon>Viridiplantae</taxon>
        <taxon>Streptophyta</taxon>
        <taxon>Embryophyta</taxon>
        <taxon>Tracheophyta</taxon>
        <taxon>Spermatophyta</taxon>
        <taxon>Magnoliopsida</taxon>
        <taxon>eudicotyledons</taxon>
        <taxon>Gunneridae</taxon>
        <taxon>Pentapetalae</taxon>
        <taxon>rosids</taxon>
        <taxon>fabids</taxon>
        <taxon>Rosales</taxon>
        <taxon>Rosaceae</taxon>
        <taxon>Amygdaloideae</taxon>
        <taxon>Amygdaleae</taxon>
        <taxon>Prunus</taxon>
    </lineage>
</organism>
<dbReference type="Pfam" id="PF03195">
    <property type="entry name" value="LOB"/>
    <property type="match status" value="1"/>
</dbReference>
<feature type="compositionally biased region" description="Pro residues" evidence="2">
    <location>
        <begin position="1"/>
        <end position="13"/>
    </location>
</feature>
<accession>A0A4Y1QTH4</accession>
<dbReference type="AlphaFoldDB" id="A0A4Y1QTH4"/>
<gene>
    <name evidence="4" type="ORF">Prudu_003642</name>
</gene>
<evidence type="ECO:0000313" key="4">
    <source>
        <dbReference type="EMBL" id="BBG95170.1"/>
    </source>
</evidence>
<dbReference type="GO" id="GO:0010468">
    <property type="term" value="P:regulation of gene expression"/>
    <property type="evidence" value="ECO:0007669"/>
    <property type="project" value="TreeGrafter"/>
</dbReference>
<feature type="compositionally biased region" description="Polar residues" evidence="2">
    <location>
        <begin position="14"/>
        <end position="23"/>
    </location>
</feature>
<feature type="region of interest" description="Disordered" evidence="2">
    <location>
        <begin position="1"/>
        <end position="26"/>
    </location>
</feature>
<sequence>MAPNPIQPNPTQPKPNTSKNPPNQVKKERLIQRLKSGKSLRSNGWIEVQTAETRSRSVSPRVWKIYIPFLLVDKTIPPLLLRKGCSETCILRSCLQAIDSPEAQGNATLFLAKFFGRSDLLSFISAVPELQRPALFQSLLFEACGRTVNPVNGAVGLLSSGNWHVCQSAVETVLSGGVLRPLTAVLTPSLHKSSETSSRGACTLQNLYYPSVPSAYYDAERVQPFDAGLSLKPNLAAGERGRGRGMRSSSCVSTAVEKRQRDTVSFSSEESVMTSTTSFERGGGLKDRKFWLGGVVVDNDDDDVYNCRLRTQLSMGLPGRTSSMFRGHAATSSIRYPSQLMMRTSGNMVHT</sequence>
<evidence type="ECO:0000259" key="3">
    <source>
        <dbReference type="PROSITE" id="PS50891"/>
    </source>
</evidence>
<reference evidence="4" key="1">
    <citation type="journal article" date="2019" name="Science">
        <title>Mutation of a bHLH transcription factor allowed almond domestication.</title>
        <authorList>
            <person name="Sanchez-Perez R."/>
            <person name="Pavan S."/>
            <person name="Mazzeo R."/>
            <person name="Moldovan C."/>
            <person name="Aiese Cigliano R."/>
            <person name="Del Cueto J."/>
            <person name="Ricciardi F."/>
            <person name="Lotti C."/>
            <person name="Ricciardi L."/>
            <person name="Dicenta F."/>
            <person name="Lopez-Marques R.L."/>
            <person name="Lindberg Moller B."/>
        </authorList>
    </citation>
    <scope>NUCLEOTIDE SEQUENCE</scope>
</reference>
<comment type="similarity">
    <text evidence="1">Belongs to the LOB domain-containing protein family.</text>
</comment>
<dbReference type="PANTHER" id="PTHR31304:SF38">
    <property type="entry name" value="LOB DOMAIN-CONTAINING PROTEIN"/>
    <property type="match status" value="1"/>
</dbReference>
<dbReference type="PROSITE" id="PS50891">
    <property type="entry name" value="LOB"/>
    <property type="match status" value="1"/>
</dbReference>
<protein>
    <submittedName>
        <fullName evidence="4">LOB domain-containing protein 39</fullName>
    </submittedName>
</protein>
<name>A0A4Y1QTH4_PRUDU</name>
<evidence type="ECO:0000256" key="1">
    <source>
        <dbReference type="ARBA" id="ARBA00005474"/>
    </source>
</evidence>
<dbReference type="PANTHER" id="PTHR31304">
    <property type="entry name" value="LOB DOMAIN-CONTAINING PROTEIN 38"/>
    <property type="match status" value="1"/>
</dbReference>
<proteinExistence type="inferred from homology"/>